<name>A0A1N7N6R5_9BACL</name>
<reference evidence="3" key="1">
    <citation type="submission" date="2017-01" db="EMBL/GenBank/DDBJ databases">
        <authorList>
            <person name="Varghese N."/>
            <person name="Submissions S."/>
        </authorList>
    </citation>
    <scope>NUCLEOTIDE SEQUENCE [LARGE SCALE GENOMIC DNA]</scope>
    <source>
        <strain evidence="3">DSM 45196</strain>
    </source>
</reference>
<dbReference type="RefSeq" id="WP_009712103.1">
    <property type="nucleotide sequence ID" value="NZ_CP048103.1"/>
</dbReference>
<organism evidence="2 3">
    <name type="scientific">Kroppenstedtia eburnea</name>
    <dbReference type="NCBI Taxonomy" id="714067"/>
    <lineage>
        <taxon>Bacteria</taxon>
        <taxon>Bacillati</taxon>
        <taxon>Bacillota</taxon>
        <taxon>Bacilli</taxon>
        <taxon>Bacillales</taxon>
        <taxon>Thermoactinomycetaceae</taxon>
        <taxon>Kroppenstedtia</taxon>
    </lineage>
</organism>
<dbReference type="InterPro" id="IPR052057">
    <property type="entry name" value="IS150/IS1296_orfA-like"/>
</dbReference>
<accession>A0A1N7N6R5</accession>
<dbReference type="GO" id="GO:0006313">
    <property type="term" value="P:DNA transposition"/>
    <property type="evidence" value="ECO:0007669"/>
    <property type="project" value="InterPro"/>
</dbReference>
<dbReference type="PANTHER" id="PTHR33795">
    <property type="entry name" value="INSERTION ELEMENT IS150 PROTEIN INSJ"/>
    <property type="match status" value="1"/>
</dbReference>
<evidence type="ECO:0000256" key="1">
    <source>
        <dbReference type="SAM" id="MobiDB-lite"/>
    </source>
</evidence>
<dbReference type="Gene3D" id="1.10.10.60">
    <property type="entry name" value="Homeodomain-like"/>
    <property type="match status" value="1"/>
</dbReference>
<keyword evidence="3" id="KW-1185">Reference proteome</keyword>
<dbReference type="GO" id="GO:0004803">
    <property type="term" value="F:transposase activity"/>
    <property type="evidence" value="ECO:0007669"/>
    <property type="project" value="InterPro"/>
</dbReference>
<dbReference type="GO" id="GO:0003677">
    <property type="term" value="F:DNA binding"/>
    <property type="evidence" value="ECO:0007669"/>
    <property type="project" value="InterPro"/>
</dbReference>
<evidence type="ECO:0000313" key="2">
    <source>
        <dbReference type="EMBL" id="SIS93859.1"/>
    </source>
</evidence>
<dbReference type="EMBL" id="FTOD01000008">
    <property type="protein sequence ID" value="SIS93859.1"/>
    <property type="molecule type" value="Genomic_DNA"/>
</dbReference>
<feature type="compositionally biased region" description="Basic residues" evidence="1">
    <location>
        <begin position="63"/>
        <end position="76"/>
    </location>
</feature>
<protein>
    <submittedName>
        <fullName evidence="2">Transposase</fullName>
    </submittedName>
</protein>
<dbReference type="InterPro" id="IPR009057">
    <property type="entry name" value="Homeodomain-like_sf"/>
</dbReference>
<dbReference type="AlphaFoldDB" id="A0A1N7N6R5"/>
<dbReference type="InterPro" id="IPR002514">
    <property type="entry name" value="Transposase_8"/>
</dbReference>
<dbReference type="PANTHER" id="PTHR33795:SF1">
    <property type="entry name" value="INSERTION ELEMENT IS150 PROTEIN INSJ"/>
    <property type="match status" value="1"/>
</dbReference>
<evidence type="ECO:0000313" key="3">
    <source>
        <dbReference type="Proteomes" id="UP000186795"/>
    </source>
</evidence>
<dbReference type="Pfam" id="PF01527">
    <property type="entry name" value="HTH_Tnp_1"/>
    <property type="match status" value="1"/>
</dbReference>
<feature type="region of interest" description="Disordered" evidence="1">
    <location>
        <begin position="56"/>
        <end position="78"/>
    </location>
</feature>
<gene>
    <name evidence="2" type="ORF">SAMN05421790_1082</name>
</gene>
<dbReference type="OrthoDB" id="2185084at2"/>
<sequence length="102" mass="12082">MGNTRRTYTKELKMQAVQLYLEGELSYQAVAKELGIADDRSVRRWVRHYENEGMKGLEEKRGKSTHLRKGRPRKHPASLEEEVRRLRAENEFLKKWLGLEGR</sequence>
<proteinExistence type="predicted"/>
<dbReference type="Proteomes" id="UP000186795">
    <property type="component" value="Unassembled WGS sequence"/>
</dbReference>
<dbReference type="SUPFAM" id="SSF46689">
    <property type="entry name" value="Homeodomain-like"/>
    <property type="match status" value="1"/>
</dbReference>